<dbReference type="InterPro" id="IPR036291">
    <property type="entry name" value="NAD(P)-bd_dom_sf"/>
</dbReference>
<reference evidence="2" key="1">
    <citation type="journal article" date="2014" name="Int. J. Syst. Evol. Microbiol.">
        <title>Complete genome sequence of Corynebacterium casei LMG S-19264T (=DSM 44701T), isolated from a smear-ripened cheese.</title>
        <authorList>
            <consortium name="US DOE Joint Genome Institute (JGI-PGF)"/>
            <person name="Walter F."/>
            <person name="Albersmeier A."/>
            <person name="Kalinowski J."/>
            <person name="Ruckert C."/>
        </authorList>
    </citation>
    <scope>NUCLEOTIDE SEQUENCE</scope>
    <source>
        <strain evidence="2">KCTC 22164</strain>
    </source>
</reference>
<dbReference type="SUPFAM" id="SSF51735">
    <property type="entry name" value="NAD(P)-binding Rossmann-fold domains"/>
    <property type="match status" value="1"/>
</dbReference>
<protein>
    <submittedName>
        <fullName evidence="2">NAD(P)-dependent oxidoreductase</fullName>
    </submittedName>
</protein>
<sequence>MRAKGINAFVFTLGDDPAPLTEIADEATLVLNIPAGRRQQDLSAYQQHMCELIDTLADTALSHLIFTSTTSVYGDTTSSIVTEDTPPAPDTTSAHANAVIEAHLQRKMPKRYSILRLAGLTGPDRHPVHMLAGKSLDKGNKKINLIHSTDVVAAINVLIRKGPMNRVLHLSCTQHPKRGEYYTACAEKLLLPAPTFSGTDAPATGKEVDASLSLALLGLELKVPDPFNMC</sequence>
<evidence type="ECO:0000259" key="1">
    <source>
        <dbReference type="Pfam" id="PF01370"/>
    </source>
</evidence>
<name>A0A918N001_9ALTE</name>
<dbReference type="EMBL" id="BMXP01000008">
    <property type="protein sequence ID" value="GGW91865.1"/>
    <property type="molecule type" value="Genomic_DNA"/>
</dbReference>
<dbReference type="AlphaFoldDB" id="A0A918N001"/>
<dbReference type="InterPro" id="IPR001509">
    <property type="entry name" value="Epimerase_deHydtase"/>
</dbReference>
<accession>A0A918N001</accession>
<feature type="domain" description="NAD-dependent epimerase/dehydratase" evidence="1">
    <location>
        <begin position="47"/>
        <end position="163"/>
    </location>
</feature>
<evidence type="ECO:0000313" key="2">
    <source>
        <dbReference type="EMBL" id="GGW91865.1"/>
    </source>
</evidence>
<evidence type="ECO:0000313" key="3">
    <source>
        <dbReference type="Proteomes" id="UP000631300"/>
    </source>
</evidence>
<dbReference type="Gene3D" id="3.40.50.720">
    <property type="entry name" value="NAD(P)-binding Rossmann-like Domain"/>
    <property type="match status" value="1"/>
</dbReference>
<reference evidence="2" key="2">
    <citation type="submission" date="2020-09" db="EMBL/GenBank/DDBJ databases">
        <authorList>
            <person name="Sun Q."/>
            <person name="Kim S."/>
        </authorList>
    </citation>
    <scope>NUCLEOTIDE SEQUENCE</scope>
    <source>
        <strain evidence="2">KCTC 22164</strain>
    </source>
</reference>
<comment type="caution">
    <text evidence="2">The sequence shown here is derived from an EMBL/GenBank/DDBJ whole genome shotgun (WGS) entry which is preliminary data.</text>
</comment>
<keyword evidence="3" id="KW-1185">Reference proteome</keyword>
<proteinExistence type="predicted"/>
<dbReference type="Pfam" id="PF01370">
    <property type="entry name" value="Epimerase"/>
    <property type="match status" value="1"/>
</dbReference>
<gene>
    <name evidence="2" type="ORF">GCM10007391_27640</name>
</gene>
<organism evidence="2 3">
    <name type="scientific">Alteromonas halophila</name>
    <dbReference type="NCBI Taxonomy" id="516698"/>
    <lineage>
        <taxon>Bacteria</taxon>
        <taxon>Pseudomonadati</taxon>
        <taxon>Pseudomonadota</taxon>
        <taxon>Gammaproteobacteria</taxon>
        <taxon>Alteromonadales</taxon>
        <taxon>Alteromonadaceae</taxon>
        <taxon>Alteromonas/Salinimonas group</taxon>
        <taxon>Alteromonas</taxon>
    </lineage>
</organism>
<dbReference type="Proteomes" id="UP000631300">
    <property type="component" value="Unassembled WGS sequence"/>
</dbReference>